<proteinExistence type="predicted"/>
<dbReference type="InterPro" id="IPR009050">
    <property type="entry name" value="Globin-like_sf"/>
</dbReference>
<comment type="caution">
    <text evidence="2">The sequence shown here is derived from an EMBL/GenBank/DDBJ whole genome shotgun (WGS) entry which is preliminary data.</text>
</comment>
<dbReference type="OrthoDB" id="187976at2"/>
<dbReference type="Pfam" id="PF11563">
    <property type="entry name" value="Protoglobin"/>
    <property type="match status" value="1"/>
</dbReference>
<dbReference type="Proteomes" id="UP000297713">
    <property type="component" value="Unassembled WGS sequence"/>
</dbReference>
<dbReference type="GO" id="GO:0019825">
    <property type="term" value="F:oxygen binding"/>
    <property type="evidence" value="ECO:0007669"/>
    <property type="project" value="InterPro"/>
</dbReference>
<feature type="domain" description="Globin-sensor" evidence="1">
    <location>
        <begin position="11"/>
        <end position="161"/>
    </location>
</feature>
<evidence type="ECO:0000259" key="1">
    <source>
        <dbReference type="Pfam" id="PF11563"/>
    </source>
</evidence>
<keyword evidence="3" id="KW-1185">Reference proteome</keyword>
<dbReference type="Gene3D" id="1.10.490.10">
    <property type="entry name" value="Globins"/>
    <property type="match status" value="1"/>
</dbReference>
<evidence type="ECO:0000313" key="2">
    <source>
        <dbReference type="EMBL" id="TFE68516.1"/>
    </source>
</evidence>
<evidence type="ECO:0000313" key="3">
    <source>
        <dbReference type="Proteomes" id="UP000297713"/>
    </source>
</evidence>
<protein>
    <submittedName>
        <fullName evidence="2">Globin</fullName>
    </submittedName>
</protein>
<sequence>MGNDIVSVTEAILKEIPECCRLSEKDIEKLFSLRPYLYPLEDRLVKGFYDVLYGYPPTASIFELSEREKREWTLRNWWRRTIDGPFDLHYWTWQAAVGIIHIRRKVKNPMMIGMWAWILNFIGKELSKILSYDEFTKVLEAFHKLAATAEALTAESYLHHYLLALCLATGTDLQLIDRLVLIELEQVQEILSQKS</sequence>
<dbReference type="SUPFAM" id="SSF46458">
    <property type="entry name" value="Globin-like"/>
    <property type="match status" value="1"/>
</dbReference>
<organism evidence="2 3">
    <name type="scientific">Methylacidiphilum caldifontis</name>
    <dbReference type="NCBI Taxonomy" id="2795386"/>
    <lineage>
        <taxon>Bacteria</taxon>
        <taxon>Pseudomonadati</taxon>
        <taxon>Verrucomicrobiota</taxon>
        <taxon>Methylacidiphilae</taxon>
        <taxon>Methylacidiphilales</taxon>
        <taxon>Methylacidiphilaceae</taxon>
        <taxon>Methylacidiphilum (ex Ratnadevi et al. 2023)</taxon>
    </lineage>
</organism>
<dbReference type="InterPro" id="IPR012292">
    <property type="entry name" value="Globin/Proto"/>
</dbReference>
<dbReference type="EMBL" id="LXQC01000140">
    <property type="protein sequence ID" value="TFE68516.1"/>
    <property type="molecule type" value="Genomic_DNA"/>
</dbReference>
<gene>
    <name evidence="2" type="ORF">A7Q10_08505</name>
</gene>
<accession>A0A4Y8PBL5</accession>
<dbReference type="RefSeq" id="WP_134440180.1">
    <property type="nucleotide sequence ID" value="NZ_LXQC01000140.1"/>
</dbReference>
<name>A0A4Y8PBL5_9BACT</name>
<dbReference type="InterPro" id="IPR044398">
    <property type="entry name" value="Globin-sensor_dom"/>
</dbReference>
<dbReference type="AlphaFoldDB" id="A0A4Y8PBL5"/>
<dbReference type="GO" id="GO:0020037">
    <property type="term" value="F:heme binding"/>
    <property type="evidence" value="ECO:0007669"/>
    <property type="project" value="InterPro"/>
</dbReference>
<reference evidence="2 3" key="1">
    <citation type="submission" date="2016-05" db="EMBL/GenBank/DDBJ databases">
        <title>Diversity and Homogeneity among Thermoacidophilic Verrucomicrobia Methanotrophs Linked with Geographical Origin.</title>
        <authorList>
            <person name="Erikstad H.-A."/>
            <person name="Smestad N.B."/>
            <person name="Ceballos R.M."/>
            <person name="Birkeland N.-K."/>
        </authorList>
    </citation>
    <scope>NUCLEOTIDE SEQUENCE [LARGE SCALE GENOMIC DNA]</scope>
    <source>
        <strain evidence="2 3">Phi</strain>
    </source>
</reference>